<keyword evidence="2" id="KW-1185">Reference proteome</keyword>
<reference evidence="1" key="2">
    <citation type="submission" date="2020-09" db="EMBL/GenBank/DDBJ databases">
        <authorList>
            <person name="Sun Q."/>
            <person name="Zhou Y."/>
        </authorList>
    </citation>
    <scope>NUCLEOTIDE SEQUENCE</scope>
    <source>
        <strain evidence="1">CGMCC 1.12195</strain>
    </source>
</reference>
<comment type="caution">
    <text evidence="1">The sequence shown here is derived from an EMBL/GenBank/DDBJ whole genome shotgun (WGS) entry which is preliminary data.</text>
</comment>
<dbReference type="RefSeq" id="WP_188504951.1">
    <property type="nucleotide sequence ID" value="NZ_BMER01000001.1"/>
</dbReference>
<sequence length="91" mass="10704">MPFRKSALDVLDYGRSVNQIIYLFEYPFRIPDFVDIEMQARYRTVREIKQIRGIFTMQRLPAGNTWPPSAEAFPIGEFRVLVVFFEAVLLT</sequence>
<proteinExistence type="predicted"/>
<evidence type="ECO:0000313" key="2">
    <source>
        <dbReference type="Proteomes" id="UP000660862"/>
    </source>
</evidence>
<dbReference type="EMBL" id="BMER01000001">
    <property type="protein sequence ID" value="GGG80793.1"/>
    <property type="molecule type" value="Genomic_DNA"/>
</dbReference>
<dbReference type="AlphaFoldDB" id="A0A917HJB4"/>
<name>A0A917HJB4_9SPHI</name>
<gene>
    <name evidence="1" type="ORF">GCM10007415_11630</name>
</gene>
<evidence type="ECO:0000313" key="1">
    <source>
        <dbReference type="EMBL" id="GGG80793.1"/>
    </source>
</evidence>
<reference evidence="1" key="1">
    <citation type="journal article" date="2014" name="Int. J. Syst. Evol. Microbiol.">
        <title>Complete genome sequence of Corynebacterium casei LMG S-19264T (=DSM 44701T), isolated from a smear-ripened cheese.</title>
        <authorList>
            <consortium name="US DOE Joint Genome Institute (JGI-PGF)"/>
            <person name="Walter F."/>
            <person name="Albersmeier A."/>
            <person name="Kalinowski J."/>
            <person name="Ruckert C."/>
        </authorList>
    </citation>
    <scope>NUCLEOTIDE SEQUENCE</scope>
    <source>
        <strain evidence="1">CGMCC 1.12195</strain>
    </source>
</reference>
<protein>
    <submittedName>
        <fullName evidence="1">Uncharacterized protein</fullName>
    </submittedName>
</protein>
<accession>A0A917HJB4</accession>
<dbReference type="Proteomes" id="UP000660862">
    <property type="component" value="Unassembled WGS sequence"/>
</dbReference>
<organism evidence="1 2">
    <name type="scientific">Parapedobacter pyrenivorans</name>
    <dbReference type="NCBI Taxonomy" id="1305674"/>
    <lineage>
        <taxon>Bacteria</taxon>
        <taxon>Pseudomonadati</taxon>
        <taxon>Bacteroidota</taxon>
        <taxon>Sphingobacteriia</taxon>
        <taxon>Sphingobacteriales</taxon>
        <taxon>Sphingobacteriaceae</taxon>
        <taxon>Parapedobacter</taxon>
    </lineage>
</organism>